<protein>
    <submittedName>
        <fullName evidence="1">Uncharacterized protein</fullName>
    </submittedName>
</protein>
<dbReference type="Proteomes" id="UP000714275">
    <property type="component" value="Unassembled WGS sequence"/>
</dbReference>
<dbReference type="EMBL" id="JABBWD010000070">
    <property type="protein sequence ID" value="KAG1769706.1"/>
    <property type="molecule type" value="Genomic_DNA"/>
</dbReference>
<dbReference type="OrthoDB" id="2668963at2759"/>
<keyword evidence="2" id="KW-1185">Reference proteome</keyword>
<proteinExistence type="predicted"/>
<accession>A0A9P6ZK62</accession>
<evidence type="ECO:0000313" key="2">
    <source>
        <dbReference type="Proteomes" id="UP000714275"/>
    </source>
</evidence>
<name>A0A9P6ZK62_9AGAM</name>
<dbReference type="AlphaFoldDB" id="A0A9P6ZK62"/>
<sequence length="86" mass="9678">MARAVAIYQAKLANESTEDKKGQQTVFREVEKAYLAETGRVIKLNDSTLANLAKGGRRLSDFNAEKGWLTLEETKRVIEYSVETAR</sequence>
<reference evidence="1" key="1">
    <citation type="journal article" date="2020" name="New Phytol.">
        <title>Comparative genomics reveals dynamic genome evolution in host specialist ectomycorrhizal fungi.</title>
        <authorList>
            <person name="Lofgren L.A."/>
            <person name="Nguyen N.H."/>
            <person name="Vilgalys R."/>
            <person name="Ruytinx J."/>
            <person name="Liao H.L."/>
            <person name="Branco S."/>
            <person name="Kuo A."/>
            <person name="LaButti K."/>
            <person name="Lipzen A."/>
            <person name="Andreopoulos W."/>
            <person name="Pangilinan J."/>
            <person name="Riley R."/>
            <person name="Hundley H."/>
            <person name="Na H."/>
            <person name="Barry K."/>
            <person name="Grigoriev I.V."/>
            <person name="Stajich J.E."/>
            <person name="Kennedy P.G."/>
        </authorList>
    </citation>
    <scope>NUCLEOTIDE SEQUENCE</scope>
    <source>
        <strain evidence="1">DOB743</strain>
    </source>
</reference>
<evidence type="ECO:0000313" key="1">
    <source>
        <dbReference type="EMBL" id="KAG1769706.1"/>
    </source>
</evidence>
<organism evidence="1 2">
    <name type="scientific">Suillus placidus</name>
    <dbReference type="NCBI Taxonomy" id="48579"/>
    <lineage>
        <taxon>Eukaryota</taxon>
        <taxon>Fungi</taxon>
        <taxon>Dikarya</taxon>
        <taxon>Basidiomycota</taxon>
        <taxon>Agaricomycotina</taxon>
        <taxon>Agaricomycetes</taxon>
        <taxon>Agaricomycetidae</taxon>
        <taxon>Boletales</taxon>
        <taxon>Suillineae</taxon>
        <taxon>Suillaceae</taxon>
        <taxon>Suillus</taxon>
    </lineage>
</organism>
<gene>
    <name evidence="1" type="ORF">EV702DRAFT_978528</name>
</gene>
<comment type="caution">
    <text evidence="1">The sequence shown here is derived from an EMBL/GenBank/DDBJ whole genome shotgun (WGS) entry which is preliminary data.</text>
</comment>